<name>A0AAN9SYF3_PSOTE</name>
<proteinExistence type="predicted"/>
<dbReference type="Proteomes" id="UP001386955">
    <property type="component" value="Unassembled WGS sequence"/>
</dbReference>
<protein>
    <submittedName>
        <fullName evidence="1">Uncharacterized protein</fullName>
    </submittedName>
</protein>
<reference evidence="1 2" key="1">
    <citation type="submission" date="2024-01" db="EMBL/GenBank/DDBJ databases">
        <title>The genomes of 5 underutilized Papilionoideae crops provide insights into root nodulation and disease resistanc.</title>
        <authorList>
            <person name="Jiang F."/>
        </authorList>
    </citation>
    <scope>NUCLEOTIDE SEQUENCE [LARGE SCALE GENOMIC DNA]</scope>
    <source>
        <strain evidence="1">DUOXIRENSHENG_FW03</strain>
        <tissue evidence="1">Leaves</tissue>
    </source>
</reference>
<accession>A0AAN9SYF3</accession>
<dbReference type="AlphaFoldDB" id="A0AAN9SYF3"/>
<evidence type="ECO:0000313" key="2">
    <source>
        <dbReference type="Proteomes" id="UP001386955"/>
    </source>
</evidence>
<gene>
    <name evidence="1" type="ORF">VNO78_00425</name>
</gene>
<keyword evidence="2" id="KW-1185">Reference proteome</keyword>
<evidence type="ECO:0000313" key="1">
    <source>
        <dbReference type="EMBL" id="KAK7409975.1"/>
    </source>
</evidence>
<dbReference type="EMBL" id="JAYMYS010000001">
    <property type="protein sequence ID" value="KAK7409975.1"/>
    <property type="molecule type" value="Genomic_DNA"/>
</dbReference>
<sequence>MLGIACLYGVKIFAHDYHCGLHLMNFNAIQHVMSYVIYWTTRQAPLHSYAPDKGMNPFCLLRNLTMVSLRRFSLVSIFIFHTTYDISSSFEIMSLCSITSSTAPPSKTVVHTSARII</sequence>
<comment type="caution">
    <text evidence="1">The sequence shown here is derived from an EMBL/GenBank/DDBJ whole genome shotgun (WGS) entry which is preliminary data.</text>
</comment>
<organism evidence="1 2">
    <name type="scientific">Psophocarpus tetragonolobus</name>
    <name type="common">Winged bean</name>
    <name type="synonym">Dolichos tetragonolobus</name>
    <dbReference type="NCBI Taxonomy" id="3891"/>
    <lineage>
        <taxon>Eukaryota</taxon>
        <taxon>Viridiplantae</taxon>
        <taxon>Streptophyta</taxon>
        <taxon>Embryophyta</taxon>
        <taxon>Tracheophyta</taxon>
        <taxon>Spermatophyta</taxon>
        <taxon>Magnoliopsida</taxon>
        <taxon>eudicotyledons</taxon>
        <taxon>Gunneridae</taxon>
        <taxon>Pentapetalae</taxon>
        <taxon>rosids</taxon>
        <taxon>fabids</taxon>
        <taxon>Fabales</taxon>
        <taxon>Fabaceae</taxon>
        <taxon>Papilionoideae</taxon>
        <taxon>50 kb inversion clade</taxon>
        <taxon>NPAAA clade</taxon>
        <taxon>indigoferoid/millettioid clade</taxon>
        <taxon>Phaseoleae</taxon>
        <taxon>Psophocarpus</taxon>
    </lineage>
</organism>